<keyword evidence="2" id="KW-1185">Reference proteome</keyword>
<dbReference type="AlphaFoldDB" id="A0A2N0AJ88"/>
<reference evidence="1 2" key="1">
    <citation type="submission" date="2017-07" db="EMBL/GenBank/DDBJ databases">
        <title>Leptospira spp. isolated from tropical soils.</title>
        <authorList>
            <person name="Thibeaux R."/>
            <person name="Iraola G."/>
            <person name="Ferres I."/>
            <person name="Bierque E."/>
            <person name="Girault D."/>
            <person name="Soupe-Gilbert M.-E."/>
            <person name="Picardeau M."/>
            <person name="Goarant C."/>
        </authorList>
    </citation>
    <scope>NUCLEOTIDE SEQUENCE [LARGE SCALE GENOMIC DNA]</scope>
    <source>
        <strain evidence="1 2">FH2-B-A1</strain>
    </source>
</reference>
<gene>
    <name evidence="1" type="ORF">CH364_10105</name>
</gene>
<proteinExistence type="predicted"/>
<protein>
    <submittedName>
        <fullName evidence="1">Uncharacterized protein</fullName>
    </submittedName>
</protein>
<sequence>MNHLGASQKRQNQTFVQTAIPLYVPIFPFGKGFPLRSVARAFGSYSVMMNNLSATVNLFWKKFFRIPIRLFAFGCL</sequence>
<dbReference type="Proteomes" id="UP000232145">
    <property type="component" value="Unassembled WGS sequence"/>
</dbReference>
<organism evidence="1 2">
    <name type="scientific">Leptospira harrisiae</name>
    <dbReference type="NCBI Taxonomy" id="2023189"/>
    <lineage>
        <taxon>Bacteria</taxon>
        <taxon>Pseudomonadati</taxon>
        <taxon>Spirochaetota</taxon>
        <taxon>Spirochaetia</taxon>
        <taxon>Leptospirales</taxon>
        <taxon>Leptospiraceae</taxon>
        <taxon>Leptospira</taxon>
    </lineage>
</organism>
<name>A0A2N0AJ88_9LEPT</name>
<comment type="caution">
    <text evidence="1">The sequence shown here is derived from an EMBL/GenBank/DDBJ whole genome shotgun (WGS) entry which is preliminary data.</text>
</comment>
<evidence type="ECO:0000313" key="2">
    <source>
        <dbReference type="Proteomes" id="UP000232145"/>
    </source>
</evidence>
<evidence type="ECO:0000313" key="1">
    <source>
        <dbReference type="EMBL" id="PJZ84375.1"/>
    </source>
</evidence>
<dbReference type="EMBL" id="NPDX01000002">
    <property type="protein sequence ID" value="PJZ84375.1"/>
    <property type="molecule type" value="Genomic_DNA"/>
</dbReference>
<accession>A0A2N0AJ88</accession>